<dbReference type="PANTHER" id="PTHR10454:SF232">
    <property type="entry name" value="AT03047P-RELATED"/>
    <property type="match status" value="1"/>
</dbReference>
<keyword evidence="4" id="KW-0378">Hydrolase</keyword>
<evidence type="ECO:0000259" key="9">
    <source>
        <dbReference type="PROSITE" id="PS50208"/>
    </source>
</evidence>
<dbReference type="GO" id="GO:0006508">
    <property type="term" value="P:proteolysis"/>
    <property type="evidence" value="ECO:0007669"/>
    <property type="project" value="UniProtKB-KW"/>
</dbReference>
<dbReference type="CDD" id="cd00032">
    <property type="entry name" value="CASc"/>
    <property type="match status" value="1"/>
</dbReference>
<dbReference type="InterPro" id="IPR015917">
    <property type="entry name" value="Pept_C14A"/>
</dbReference>
<evidence type="ECO:0000256" key="2">
    <source>
        <dbReference type="ARBA" id="ARBA00022670"/>
    </source>
</evidence>
<evidence type="ECO:0000256" key="1">
    <source>
        <dbReference type="ARBA" id="ARBA00010134"/>
    </source>
</evidence>
<evidence type="ECO:0000256" key="3">
    <source>
        <dbReference type="ARBA" id="ARBA00022703"/>
    </source>
</evidence>
<dbReference type="SUPFAM" id="SSF52129">
    <property type="entry name" value="Caspase-like"/>
    <property type="match status" value="1"/>
</dbReference>
<proteinExistence type="inferred from homology"/>
<dbReference type="PROSITE" id="PS50208">
    <property type="entry name" value="CASPASE_P20"/>
    <property type="match status" value="1"/>
</dbReference>
<dbReference type="PROSITE" id="PS50207">
    <property type="entry name" value="CASPASE_P10"/>
    <property type="match status" value="1"/>
</dbReference>
<dbReference type="Gene3D" id="3.40.50.1460">
    <property type="match status" value="1"/>
</dbReference>
<keyword evidence="3" id="KW-0053">Apoptosis</keyword>
<comment type="similarity">
    <text evidence="1 7">Belongs to the peptidase C14A family.</text>
</comment>
<keyword evidence="2" id="KW-0645">Protease</keyword>
<accession>A0ABD3VRS9</accession>
<dbReference type="InterPro" id="IPR002138">
    <property type="entry name" value="Pept_C14_p10"/>
</dbReference>
<evidence type="ECO:0000259" key="8">
    <source>
        <dbReference type="PROSITE" id="PS50207"/>
    </source>
</evidence>
<feature type="domain" description="Caspase family p20" evidence="9">
    <location>
        <begin position="49"/>
        <end position="176"/>
    </location>
</feature>
<dbReference type="EMBL" id="JBJQND010000010">
    <property type="protein sequence ID" value="KAL3864304.1"/>
    <property type="molecule type" value="Genomic_DNA"/>
</dbReference>
<dbReference type="Proteomes" id="UP001634394">
    <property type="component" value="Unassembled WGS sequence"/>
</dbReference>
<dbReference type="GO" id="GO:0008234">
    <property type="term" value="F:cysteine-type peptidase activity"/>
    <property type="evidence" value="ECO:0007669"/>
    <property type="project" value="UniProtKB-KW"/>
</dbReference>
<protein>
    <recommendedName>
        <fullName evidence="12">Caspase-3</fullName>
    </recommendedName>
</protein>
<evidence type="ECO:0000256" key="4">
    <source>
        <dbReference type="ARBA" id="ARBA00022801"/>
    </source>
</evidence>
<evidence type="ECO:0000313" key="11">
    <source>
        <dbReference type="Proteomes" id="UP001634394"/>
    </source>
</evidence>
<feature type="domain" description="Caspase family p10" evidence="8">
    <location>
        <begin position="197"/>
        <end position="291"/>
    </location>
</feature>
<evidence type="ECO:0000256" key="6">
    <source>
        <dbReference type="ARBA" id="ARBA00023145"/>
    </source>
</evidence>
<gene>
    <name evidence="10" type="ORF">ACJMK2_005996</name>
</gene>
<dbReference type="AlphaFoldDB" id="A0ABD3VRS9"/>
<sequence>MMSGEGCVLDVSNGDQVDKVADLHIADIKNKDIPKDEIDDDEYIMSHKKRGKMIIINQKLFHRELRKDGINEREGTDVDYKALRETFRKLGFDVQTHVNVHAKSMLEIMSKAAAEDHGDRDCFACAILSHGEEGMVYGYDRKVPIADLVRPFIGDNCPSLDNKPKLFFIQACRGMKFDHGTEVGVDMTDGPEVQLGDSISLPGEADFLFAYSTVSGYYSWRNSGRGSWFIQSLVKNLDLYGKKKVDLVKLLTQVNKDVAQNFESTNDEEEMFNRAKQVPCITSMLTKKIYL</sequence>
<dbReference type="InterPro" id="IPR002398">
    <property type="entry name" value="Pept_C14"/>
</dbReference>
<dbReference type="InterPro" id="IPR011600">
    <property type="entry name" value="Pept_C14_caspase"/>
</dbReference>
<dbReference type="FunFam" id="3.40.50.1460:FF:000001">
    <property type="entry name" value="Caspase-3 preproprotein"/>
    <property type="match status" value="1"/>
</dbReference>
<keyword evidence="6" id="KW-0865">Zymogen</keyword>
<evidence type="ECO:0008006" key="12">
    <source>
        <dbReference type="Google" id="ProtNLM"/>
    </source>
</evidence>
<keyword evidence="11" id="KW-1185">Reference proteome</keyword>
<dbReference type="PANTHER" id="PTHR10454">
    <property type="entry name" value="CASPASE"/>
    <property type="match status" value="1"/>
</dbReference>
<dbReference type="InterPro" id="IPR033139">
    <property type="entry name" value="Caspase_cys_AS"/>
</dbReference>
<dbReference type="GO" id="GO:0006915">
    <property type="term" value="P:apoptotic process"/>
    <property type="evidence" value="ECO:0007669"/>
    <property type="project" value="UniProtKB-KW"/>
</dbReference>
<reference evidence="10 11" key="1">
    <citation type="submission" date="2024-11" db="EMBL/GenBank/DDBJ databases">
        <title>Chromosome-level genome assembly of the freshwater bivalve Anodonta woodiana.</title>
        <authorList>
            <person name="Chen X."/>
        </authorList>
    </citation>
    <scope>NUCLEOTIDE SEQUENCE [LARGE SCALE GENOMIC DNA]</scope>
    <source>
        <strain evidence="10">MN2024</strain>
        <tissue evidence="10">Gills</tissue>
    </source>
</reference>
<dbReference type="Pfam" id="PF00656">
    <property type="entry name" value="Peptidase_C14"/>
    <property type="match status" value="1"/>
</dbReference>
<dbReference type="InterPro" id="IPR001309">
    <property type="entry name" value="Pept_C14_p20"/>
</dbReference>
<organism evidence="10 11">
    <name type="scientific">Sinanodonta woodiana</name>
    <name type="common">Chinese pond mussel</name>
    <name type="synonym">Anodonta woodiana</name>
    <dbReference type="NCBI Taxonomy" id="1069815"/>
    <lineage>
        <taxon>Eukaryota</taxon>
        <taxon>Metazoa</taxon>
        <taxon>Spiralia</taxon>
        <taxon>Lophotrochozoa</taxon>
        <taxon>Mollusca</taxon>
        <taxon>Bivalvia</taxon>
        <taxon>Autobranchia</taxon>
        <taxon>Heteroconchia</taxon>
        <taxon>Palaeoheterodonta</taxon>
        <taxon>Unionida</taxon>
        <taxon>Unionoidea</taxon>
        <taxon>Unionidae</taxon>
        <taxon>Unioninae</taxon>
        <taxon>Sinanodonta</taxon>
    </lineage>
</organism>
<dbReference type="InterPro" id="IPR029030">
    <property type="entry name" value="Caspase-like_dom_sf"/>
</dbReference>
<dbReference type="InterPro" id="IPR016129">
    <property type="entry name" value="Caspase_his_AS"/>
</dbReference>
<dbReference type="SMART" id="SM00115">
    <property type="entry name" value="CASc"/>
    <property type="match status" value="1"/>
</dbReference>
<dbReference type="PROSITE" id="PS01121">
    <property type="entry name" value="CASPASE_HIS"/>
    <property type="match status" value="1"/>
</dbReference>
<evidence type="ECO:0000256" key="5">
    <source>
        <dbReference type="ARBA" id="ARBA00022807"/>
    </source>
</evidence>
<evidence type="ECO:0000313" key="10">
    <source>
        <dbReference type="EMBL" id="KAL3864304.1"/>
    </source>
</evidence>
<dbReference type="PRINTS" id="PR00376">
    <property type="entry name" value="IL1BCENZYME"/>
</dbReference>
<comment type="caution">
    <text evidence="10">The sequence shown here is derived from an EMBL/GenBank/DDBJ whole genome shotgun (WGS) entry which is preliminary data.</text>
</comment>
<dbReference type="PROSITE" id="PS01122">
    <property type="entry name" value="CASPASE_CYS"/>
    <property type="match status" value="1"/>
</dbReference>
<evidence type="ECO:0000256" key="7">
    <source>
        <dbReference type="RuleBase" id="RU003971"/>
    </source>
</evidence>
<name>A0ABD3VRS9_SINWO</name>
<keyword evidence="5" id="KW-0788">Thiol protease</keyword>